<geneLocation type="plasmid" evidence="1 2">
    <name>unnamed7</name>
</geneLocation>
<accession>A0A1B1CKF4</accession>
<reference evidence="1 2" key="1">
    <citation type="submission" date="2016-06" db="EMBL/GenBank/DDBJ databases">
        <title>Microsymbionts genomes from the relict species Vavilovia formosa.</title>
        <authorList>
            <person name="Chirak E."/>
            <person name="Kimeklis A."/>
            <person name="Andronov E."/>
        </authorList>
    </citation>
    <scope>NUCLEOTIDE SEQUENCE [LARGE SCALE GENOMIC DNA]</scope>
    <source>
        <strain evidence="1 2">Vaf10</strain>
        <plasmid evidence="2">Plasmid unnamed7</plasmid>
    </source>
</reference>
<dbReference type="PANTHER" id="PTHR37326:SF1">
    <property type="entry name" value="BLL3975 PROTEIN"/>
    <property type="match status" value="1"/>
</dbReference>
<dbReference type="EMBL" id="CP016288">
    <property type="protein sequence ID" value="ANP90237.1"/>
    <property type="molecule type" value="Genomic_DNA"/>
</dbReference>
<name>A0A1B1CKF4_RHILE</name>
<gene>
    <name evidence="1" type="ORF">BA011_40720</name>
</gene>
<dbReference type="OrthoDB" id="9782876at2"/>
<dbReference type="InterPro" id="IPR053138">
    <property type="entry name" value="N-alpha-Ac-DABA_deacetylase"/>
</dbReference>
<dbReference type="PANTHER" id="PTHR37326">
    <property type="entry name" value="BLL3975 PROTEIN"/>
    <property type="match status" value="1"/>
</dbReference>
<keyword evidence="1" id="KW-0614">Plasmid</keyword>
<protein>
    <submittedName>
        <fullName evidence="1">Uncharacterized protein</fullName>
    </submittedName>
</protein>
<evidence type="ECO:0000313" key="2">
    <source>
        <dbReference type="Proteomes" id="UP000092691"/>
    </source>
</evidence>
<organism evidence="1 2">
    <name type="scientific">Rhizobium leguminosarum</name>
    <dbReference type="NCBI Taxonomy" id="384"/>
    <lineage>
        <taxon>Bacteria</taxon>
        <taxon>Pseudomonadati</taxon>
        <taxon>Pseudomonadota</taxon>
        <taxon>Alphaproteobacteria</taxon>
        <taxon>Hyphomicrobiales</taxon>
        <taxon>Rhizobiaceae</taxon>
        <taxon>Rhizobium/Agrobacterium group</taxon>
        <taxon>Rhizobium</taxon>
    </lineage>
</organism>
<dbReference type="Proteomes" id="UP000092691">
    <property type="component" value="Plasmid unnamed7"/>
</dbReference>
<dbReference type="SUPFAM" id="SSF53187">
    <property type="entry name" value="Zn-dependent exopeptidases"/>
    <property type="match status" value="1"/>
</dbReference>
<sequence>MRTIHSGGNSLLYLPGPTITLDPDPVSQAQMVGVLKAFGAPHAYVFDESGGGDTALIAACRRLGVKRMGSEIGGGGITSRGNIAMTEHGILRVLVHLGALSSDWIAELPDAHQSNFIRRAGARSDHYIYADENGVFEPFVELGDTVEANQAVGQILFPETPWRAPTTCTSKTSGIIICRRAKGRTARGDGVIVLGELLQAP</sequence>
<dbReference type="Gene3D" id="3.40.630.10">
    <property type="entry name" value="Zn peptidases"/>
    <property type="match status" value="1"/>
</dbReference>
<proteinExistence type="predicted"/>
<evidence type="ECO:0000313" key="1">
    <source>
        <dbReference type="EMBL" id="ANP90237.1"/>
    </source>
</evidence>
<dbReference type="AlphaFoldDB" id="A0A1B1CKF4"/>